<evidence type="ECO:0000313" key="6">
    <source>
        <dbReference type="EMBL" id="EGE1990977.1"/>
    </source>
</evidence>
<dbReference type="InterPro" id="IPR058031">
    <property type="entry name" value="AAA_lid_NorR"/>
</dbReference>
<evidence type="ECO:0000259" key="5">
    <source>
        <dbReference type="PROSITE" id="PS50045"/>
    </source>
</evidence>
<dbReference type="GO" id="GO:0006355">
    <property type="term" value="P:regulation of DNA-templated transcription"/>
    <property type="evidence" value="ECO:0007669"/>
    <property type="project" value="InterPro"/>
</dbReference>
<evidence type="ECO:0000256" key="3">
    <source>
        <dbReference type="ARBA" id="ARBA00023015"/>
    </source>
</evidence>
<dbReference type="GO" id="GO:0005524">
    <property type="term" value="F:ATP binding"/>
    <property type="evidence" value="ECO:0007669"/>
    <property type="project" value="UniProtKB-KW"/>
</dbReference>
<dbReference type="InterPro" id="IPR002197">
    <property type="entry name" value="HTH_Fis"/>
</dbReference>
<protein>
    <submittedName>
        <fullName evidence="6">Sigma-54-dependent Fis family transcriptional regulator</fullName>
    </submittedName>
</protein>
<dbReference type="AlphaFoldDB" id="A0AAN3P001"/>
<dbReference type="SUPFAM" id="SSF52540">
    <property type="entry name" value="P-loop containing nucleoside triphosphate hydrolases"/>
    <property type="match status" value="1"/>
</dbReference>
<dbReference type="Pfam" id="PF02954">
    <property type="entry name" value="HTH_8"/>
    <property type="match status" value="1"/>
</dbReference>
<dbReference type="EMBL" id="AAVTXU010000226">
    <property type="protein sequence ID" value="EGE1990977.1"/>
    <property type="molecule type" value="Genomic_DNA"/>
</dbReference>
<keyword evidence="2" id="KW-0067">ATP-binding</keyword>
<dbReference type="Gene3D" id="1.10.8.60">
    <property type="match status" value="1"/>
</dbReference>
<dbReference type="PANTHER" id="PTHR32071">
    <property type="entry name" value="TRANSCRIPTIONAL REGULATORY PROTEIN"/>
    <property type="match status" value="1"/>
</dbReference>
<dbReference type="Gene3D" id="1.10.10.60">
    <property type="entry name" value="Homeodomain-like"/>
    <property type="match status" value="1"/>
</dbReference>
<dbReference type="Proteomes" id="UP000854059">
    <property type="component" value="Unassembled WGS sequence"/>
</dbReference>
<dbReference type="PROSITE" id="PS50045">
    <property type="entry name" value="SIGMA54_INTERACT_4"/>
    <property type="match status" value="1"/>
</dbReference>
<comment type="caution">
    <text evidence="6">The sequence shown here is derived from an EMBL/GenBank/DDBJ whole genome shotgun (WGS) entry which is preliminary data.</text>
</comment>
<dbReference type="PANTHER" id="PTHR32071:SF29">
    <property type="entry name" value="PHOSPHOGLYCERATE TRANSPORT SYSTEM TRANSCRIPTIONAL REGULATORY PROTEIN PGTA"/>
    <property type="match status" value="1"/>
</dbReference>
<dbReference type="Gene3D" id="3.40.50.300">
    <property type="entry name" value="P-loop containing nucleotide triphosphate hydrolases"/>
    <property type="match status" value="1"/>
</dbReference>
<dbReference type="SUPFAM" id="SSF46689">
    <property type="entry name" value="Homeodomain-like"/>
    <property type="match status" value="1"/>
</dbReference>
<evidence type="ECO:0000256" key="2">
    <source>
        <dbReference type="ARBA" id="ARBA00022840"/>
    </source>
</evidence>
<feature type="domain" description="Sigma-54 factor interaction" evidence="5">
    <location>
        <begin position="8"/>
        <end position="207"/>
    </location>
</feature>
<name>A0AAN3P001_ECOLX</name>
<keyword evidence="1" id="KW-0547">Nucleotide-binding</keyword>
<accession>A0AAN3P001</accession>
<dbReference type="InterPro" id="IPR009057">
    <property type="entry name" value="Homeodomain-like_sf"/>
</dbReference>
<dbReference type="InterPro" id="IPR027417">
    <property type="entry name" value="P-loop_NTPase"/>
</dbReference>
<dbReference type="InterPro" id="IPR002078">
    <property type="entry name" value="Sigma_54_int"/>
</dbReference>
<gene>
    <name evidence="6" type="ORF">DL968_26275</name>
</gene>
<dbReference type="Pfam" id="PF14532">
    <property type="entry name" value="Sigma54_activ_2"/>
    <property type="match status" value="1"/>
</dbReference>
<evidence type="ECO:0000256" key="4">
    <source>
        <dbReference type="ARBA" id="ARBA00023163"/>
    </source>
</evidence>
<organism evidence="6 7">
    <name type="scientific">Escherichia coli</name>
    <dbReference type="NCBI Taxonomy" id="562"/>
    <lineage>
        <taxon>Bacteria</taxon>
        <taxon>Pseudomonadati</taxon>
        <taxon>Pseudomonadota</taxon>
        <taxon>Gammaproteobacteria</taxon>
        <taxon>Enterobacterales</taxon>
        <taxon>Enterobacteriaceae</taxon>
        <taxon>Escherichia</taxon>
    </lineage>
</organism>
<dbReference type="Pfam" id="PF25601">
    <property type="entry name" value="AAA_lid_14"/>
    <property type="match status" value="1"/>
</dbReference>
<proteinExistence type="predicted"/>
<keyword evidence="4" id="KW-0804">Transcription</keyword>
<evidence type="ECO:0000313" key="7">
    <source>
        <dbReference type="Proteomes" id="UP000854059"/>
    </source>
</evidence>
<feature type="non-terminal residue" evidence="6">
    <location>
        <position position="1"/>
    </location>
</feature>
<dbReference type="GO" id="GO:0043565">
    <property type="term" value="F:sequence-specific DNA binding"/>
    <property type="evidence" value="ECO:0007669"/>
    <property type="project" value="InterPro"/>
</dbReference>
<keyword evidence="3" id="KW-0805">Transcription regulation</keyword>
<sequence length="281" mass="32552">QQTLQVELIGRSEWINQYRRRLQQLSETDIAVWLYGAPGTGRMTGARYLHQFGRNAQGEFVYRELTPDNALQLNDFIALAQGGTLVLSHPEHLTREQQYHLVQLQSQEHRPFRLIGIGDTSLVELVASNHIIAELYYCFAMTQIACLPLAQRPDDIEPLFRHYLCKACQRLNHPVPEVGKEMLKEMMRRMWPNNVRELANAAELFTVGVLPLAETANPLMHVGTPTPLDRRVEDAERQIITEVLNIHQGRINEVAEYLQIPRKKLYLRMKKYGLSKEHYKF</sequence>
<reference evidence="6" key="1">
    <citation type="submission" date="2018-05" db="EMBL/GenBank/DDBJ databases">
        <authorList>
            <person name="Ashton P.M."/>
            <person name="Dallman T."/>
            <person name="Nair S."/>
            <person name="De Pinna E."/>
            <person name="Peters T."/>
            <person name="Grant K."/>
        </authorList>
    </citation>
    <scope>NUCLEOTIDE SEQUENCE</scope>
    <source>
        <strain evidence="6">412057</strain>
    </source>
</reference>
<evidence type="ECO:0000256" key="1">
    <source>
        <dbReference type="ARBA" id="ARBA00022741"/>
    </source>
</evidence>